<evidence type="ECO:0000256" key="5">
    <source>
        <dbReference type="ARBA" id="ARBA00023136"/>
    </source>
</evidence>
<feature type="transmembrane region" description="Helical" evidence="6">
    <location>
        <begin position="12"/>
        <end position="35"/>
    </location>
</feature>
<dbReference type="RefSeq" id="WP_066626560.1">
    <property type="nucleotide sequence ID" value="NZ_FQXL01000008.1"/>
</dbReference>
<protein>
    <submittedName>
        <fullName evidence="8">Cache domain protein</fullName>
    </submittedName>
</protein>
<evidence type="ECO:0000256" key="4">
    <source>
        <dbReference type="ARBA" id="ARBA00022989"/>
    </source>
</evidence>
<dbReference type="CDD" id="cd12913">
    <property type="entry name" value="PDC1_MCP_like"/>
    <property type="match status" value="1"/>
</dbReference>
<dbReference type="STRING" id="1121326.CLMAG_41330"/>
<feature type="transmembrane region" description="Helical" evidence="6">
    <location>
        <begin position="321"/>
        <end position="340"/>
    </location>
</feature>
<organism evidence="8 9">
    <name type="scientific">Clostridium magnum DSM 2767</name>
    <dbReference type="NCBI Taxonomy" id="1121326"/>
    <lineage>
        <taxon>Bacteria</taxon>
        <taxon>Bacillati</taxon>
        <taxon>Bacillota</taxon>
        <taxon>Clostridia</taxon>
        <taxon>Eubacteriales</taxon>
        <taxon>Clostridiaceae</taxon>
        <taxon>Clostridium</taxon>
    </lineage>
</organism>
<comment type="subcellular location">
    <subcellularLocation>
        <location evidence="1">Cell membrane</location>
        <topology evidence="1">Multi-pass membrane protein</topology>
    </subcellularLocation>
</comment>
<dbReference type="Gene3D" id="3.30.450.20">
    <property type="entry name" value="PAS domain"/>
    <property type="match status" value="2"/>
</dbReference>
<proteinExistence type="predicted"/>
<evidence type="ECO:0000256" key="2">
    <source>
        <dbReference type="ARBA" id="ARBA00022475"/>
    </source>
</evidence>
<reference evidence="8 9" key="1">
    <citation type="submission" date="2016-04" db="EMBL/GenBank/DDBJ databases">
        <title>Genome sequence of Clostridium magnum DSM 2767.</title>
        <authorList>
            <person name="Poehlein A."/>
            <person name="Uhlig R."/>
            <person name="Fischer R."/>
            <person name="Bahl H."/>
            <person name="Daniel R."/>
        </authorList>
    </citation>
    <scope>NUCLEOTIDE SEQUENCE [LARGE SCALE GENOMIC DNA]</scope>
    <source>
        <strain evidence="8 9">DSM 2767</strain>
    </source>
</reference>
<dbReference type="AlphaFoldDB" id="A0A161YIY9"/>
<accession>A0A161YIY9</accession>
<keyword evidence="2" id="KW-1003">Cell membrane</keyword>
<name>A0A161YIY9_9CLOT</name>
<keyword evidence="4 6" id="KW-1133">Transmembrane helix</keyword>
<comment type="caution">
    <text evidence="8">The sequence shown here is derived from an EMBL/GenBank/DDBJ whole genome shotgun (WGS) entry which is preliminary data.</text>
</comment>
<dbReference type="Proteomes" id="UP000076603">
    <property type="component" value="Unassembled WGS sequence"/>
</dbReference>
<dbReference type="Pfam" id="PF02743">
    <property type="entry name" value="dCache_1"/>
    <property type="match status" value="1"/>
</dbReference>
<dbReference type="EMBL" id="LWAE01000005">
    <property type="protein sequence ID" value="KZL90362.1"/>
    <property type="molecule type" value="Genomic_DNA"/>
</dbReference>
<evidence type="ECO:0000259" key="7">
    <source>
        <dbReference type="Pfam" id="PF02743"/>
    </source>
</evidence>
<dbReference type="InterPro" id="IPR033479">
    <property type="entry name" value="dCache_1"/>
</dbReference>
<evidence type="ECO:0000256" key="3">
    <source>
        <dbReference type="ARBA" id="ARBA00022692"/>
    </source>
</evidence>
<evidence type="ECO:0000256" key="1">
    <source>
        <dbReference type="ARBA" id="ARBA00004651"/>
    </source>
</evidence>
<dbReference type="Gene3D" id="6.10.340.10">
    <property type="match status" value="1"/>
</dbReference>
<dbReference type="PATRIC" id="fig|1121326.3.peg.4188"/>
<sequence>MLRKLSVKAKISIITGILLILTFVGTFSVVLVRLYNSSIFQAETLAKEVSRSYAAEINGHFITLETIANTLNNGISNQISADVKDRNIIIEMQKDVLNMYPNIYGITVAFEPNAFDGKDSFYTGEAEYGENGLFIPYVIRNDNSFHIEPAYNSQTDMTWYNEPKKTKHTFITEPTVYKVNGKDVAMASLVVPILDENKNFMGVISIDYKLETFQKIVEKIKPKGGFVQLLSKNGIYVANGANDKLIMTDAKKQSQDWADIISQTSMGKEVEMFGKSLSTGKGVLRAAHPVNINGTDMNWTFCSDIPVENILKDFYTQLKQIILLAIIALVVVIVAIVLIVSHMTRGLKYAETQLDLLAQGDLSKEIDEKYSKSEDDIGKMIN</sequence>
<keyword evidence="5 6" id="KW-0472">Membrane</keyword>
<evidence type="ECO:0000256" key="6">
    <source>
        <dbReference type="SAM" id="Phobius"/>
    </source>
</evidence>
<evidence type="ECO:0000313" key="9">
    <source>
        <dbReference type="Proteomes" id="UP000076603"/>
    </source>
</evidence>
<evidence type="ECO:0000313" key="8">
    <source>
        <dbReference type="EMBL" id="KZL90362.1"/>
    </source>
</evidence>
<feature type="domain" description="Cache" evidence="7">
    <location>
        <begin position="41"/>
        <end position="301"/>
    </location>
</feature>
<dbReference type="OrthoDB" id="9762005at2"/>
<dbReference type="GO" id="GO:0005886">
    <property type="term" value="C:plasma membrane"/>
    <property type="evidence" value="ECO:0007669"/>
    <property type="project" value="UniProtKB-SubCell"/>
</dbReference>
<keyword evidence="3 6" id="KW-0812">Transmembrane</keyword>
<gene>
    <name evidence="8" type="ORF">CLMAG_41330</name>
</gene>
<keyword evidence="9" id="KW-1185">Reference proteome</keyword>